<dbReference type="RefSeq" id="WP_200276427.1">
    <property type="nucleotide sequence ID" value="NZ_JAENII010000002.1"/>
</dbReference>
<dbReference type="SUPFAM" id="SSF51905">
    <property type="entry name" value="FAD/NAD(P)-binding domain"/>
    <property type="match status" value="1"/>
</dbReference>
<dbReference type="AlphaFoldDB" id="A0A934VDA4"/>
<evidence type="ECO:0000259" key="6">
    <source>
        <dbReference type="Pfam" id="PF01593"/>
    </source>
</evidence>
<comment type="pathway">
    <text evidence="1 5">Carotenoid biosynthesis.</text>
</comment>
<dbReference type="PANTHER" id="PTHR43734">
    <property type="entry name" value="PHYTOENE DESATURASE"/>
    <property type="match status" value="1"/>
</dbReference>
<evidence type="ECO:0000313" key="8">
    <source>
        <dbReference type="Proteomes" id="UP000658278"/>
    </source>
</evidence>
<dbReference type="GO" id="GO:0016491">
    <property type="term" value="F:oxidoreductase activity"/>
    <property type="evidence" value="ECO:0007669"/>
    <property type="project" value="UniProtKB-KW"/>
</dbReference>
<feature type="domain" description="Amine oxidase" evidence="6">
    <location>
        <begin position="15"/>
        <end position="494"/>
    </location>
</feature>
<comment type="similarity">
    <text evidence="2 5">Belongs to the carotenoid/retinoid oxidoreductase family.</text>
</comment>
<proteinExistence type="inferred from homology"/>
<dbReference type="GO" id="GO:0016117">
    <property type="term" value="P:carotenoid biosynthetic process"/>
    <property type="evidence" value="ECO:0007669"/>
    <property type="project" value="UniProtKB-KW"/>
</dbReference>
<keyword evidence="3 5" id="KW-0125">Carotenoid biosynthesis</keyword>
<evidence type="ECO:0000313" key="7">
    <source>
        <dbReference type="EMBL" id="MBK1826084.1"/>
    </source>
</evidence>
<evidence type="ECO:0000256" key="3">
    <source>
        <dbReference type="ARBA" id="ARBA00022746"/>
    </source>
</evidence>
<accession>A0A934VDA4</accession>
<evidence type="ECO:0000256" key="2">
    <source>
        <dbReference type="ARBA" id="ARBA00006046"/>
    </source>
</evidence>
<dbReference type="Pfam" id="PF01593">
    <property type="entry name" value="Amino_oxidase"/>
    <property type="match status" value="1"/>
</dbReference>
<keyword evidence="4 5" id="KW-0560">Oxidoreductase</keyword>
<dbReference type="InterPro" id="IPR002937">
    <property type="entry name" value="Amino_oxidase"/>
</dbReference>
<keyword evidence="8" id="KW-1185">Reference proteome</keyword>
<dbReference type="Gene3D" id="3.50.50.60">
    <property type="entry name" value="FAD/NAD(P)-binding domain"/>
    <property type="match status" value="2"/>
</dbReference>
<evidence type="ECO:0000256" key="1">
    <source>
        <dbReference type="ARBA" id="ARBA00004829"/>
    </source>
</evidence>
<dbReference type="PANTHER" id="PTHR43734:SF7">
    <property type="entry name" value="4,4'-DIAPONEUROSPORENE OXYGENASE"/>
    <property type="match status" value="1"/>
</dbReference>
<organism evidence="7 8">
    <name type="scientific">Haloferula rosea</name>
    <dbReference type="NCBI Taxonomy" id="490093"/>
    <lineage>
        <taxon>Bacteria</taxon>
        <taxon>Pseudomonadati</taxon>
        <taxon>Verrucomicrobiota</taxon>
        <taxon>Verrucomicrobiia</taxon>
        <taxon>Verrucomicrobiales</taxon>
        <taxon>Verrucomicrobiaceae</taxon>
        <taxon>Haloferula</taxon>
    </lineage>
</organism>
<dbReference type="InterPro" id="IPR036188">
    <property type="entry name" value="FAD/NAD-bd_sf"/>
</dbReference>
<comment type="caution">
    <text evidence="7">The sequence shown here is derived from an EMBL/GenBank/DDBJ whole genome shotgun (WGS) entry which is preliminary data.</text>
</comment>
<name>A0A934VDA4_9BACT</name>
<sequence>MDTSKGKVVVVGSGLGGLSAAISLRAEGYEVEILEKNERIGGKLNVREMEGFSFDLGPSIFTLPQIFRDLFERAGKRMEDYLELQPVTPHWRNVFEDGKVIDLYQEPDRMRAELDKLDGDAEDHWKDFQGFLDYARGQYEMVDRGYFAEGLDNTWEMIRFYGFFGLGRGMDWKNTMSGSIEQHFRSEHMRRIFEYFIKYVGSSALDAPGYMNMMPIIQFDYGLWYVRDGMYNLAKGLGKLLDDLGIPVRLDTHVREISKEGSKVTGVVLDGGVRVPADFVVCNMEVIPAYKHLLNESPRFLKKLERFKPACSGLVIHLGTDRVYPELAHHNFFFSKDQKKHFNTVFQKGQLPDDPTIYLVAPTRTDPSKAPEGCDNIKILPHIPPIDPENPLTHEDYLGLRERVLDKLERMGLTDLRKHTVVEDMLTPLDIESMYLSNQGSIYGVVSDWKRNRAFKAPKQSKKYRNLFFTGGSVNPGGGMPMAVLCGQKVSDRLVKYAGSVR</sequence>
<dbReference type="EMBL" id="JAENII010000002">
    <property type="protein sequence ID" value="MBK1826084.1"/>
    <property type="molecule type" value="Genomic_DNA"/>
</dbReference>
<dbReference type="NCBIfam" id="TIGR02734">
    <property type="entry name" value="crtI_fam"/>
    <property type="match status" value="1"/>
</dbReference>
<evidence type="ECO:0000256" key="4">
    <source>
        <dbReference type="ARBA" id="ARBA00023002"/>
    </source>
</evidence>
<evidence type="ECO:0000256" key="5">
    <source>
        <dbReference type="RuleBase" id="RU362075"/>
    </source>
</evidence>
<dbReference type="Proteomes" id="UP000658278">
    <property type="component" value="Unassembled WGS sequence"/>
</dbReference>
<reference evidence="7" key="1">
    <citation type="submission" date="2021-01" db="EMBL/GenBank/DDBJ databases">
        <title>Modified the classification status of verrucomicrobia.</title>
        <authorList>
            <person name="Feng X."/>
        </authorList>
    </citation>
    <scope>NUCLEOTIDE SEQUENCE</scope>
    <source>
        <strain evidence="7">KCTC 22201</strain>
    </source>
</reference>
<gene>
    <name evidence="7" type="primary">crtI</name>
    <name evidence="7" type="ORF">JIN81_03575</name>
</gene>
<protein>
    <submittedName>
        <fullName evidence="7">Phytoene desaturase</fullName>
    </submittedName>
</protein>
<dbReference type="InterPro" id="IPR014105">
    <property type="entry name" value="Carotenoid/retinoid_OxRdtase"/>
</dbReference>